<keyword evidence="7" id="KW-0963">Cytoplasm</keyword>
<keyword evidence="4 7" id="KW-0255">Endonuclease</keyword>
<dbReference type="GO" id="GO:0006364">
    <property type="term" value="P:rRNA processing"/>
    <property type="evidence" value="ECO:0007669"/>
    <property type="project" value="UniProtKB-UniRule"/>
</dbReference>
<comment type="subcellular location">
    <subcellularLocation>
        <location evidence="7">Cytoplasm</location>
    </subcellularLocation>
</comment>
<dbReference type="GO" id="GO:0008270">
    <property type="term" value="F:zinc ion binding"/>
    <property type="evidence" value="ECO:0007669"/>
    <property type="project" value="UniProtKB-UniRule"/>
</dbReference>
<dbReference type="InterPro" id="IPR023091">
    <property type="entry name" value="MetalPrtase_cat_dom_sf_prd"/>
</dbReference>
<evidence type="ECO:0000256" key="1">
    <source>
        <dbReference type="ARBA" id="ARBA00010875"/>
    </source>
</evidence>
<dbReference type="PANTHER" id="PTHR46986">
    <property type="entry name" value="ENDORIBONUCLEASE YBEY, CHLOROPLASTIC"/>
    <property type="match status" value="1"/>
</dbReference>
<dbReference type="Gene3D" id="3.40.390.30">
    <property type="entry name" value="Metalloproteases ('zincins'), catalytic domain"/>
    <property type="match status" value="1"/>
</dbReference>
<keyword evidence="3 7" id="KW-0479">Metal-binding</keyword>
<dbReference type="AlphaFoldDB" id="A0A1G2B3B4"/>
<comment type="cofactor">
    <cofactor evidence="7">
        <name>Zn(2+)</name>
        <dbReference type="ChEBI" id="CHEBI:29105"/>
    </cofactor>
    <text evidence="7">Binds 1 zinc ion.</text>
</comment>
<evidence type="ECO:0000256" key="5">
    <source>
        <dbReference type="ARBA" id="ARBA00022801"/>
    </source>
</evidence>
<dbReference type="InterPro" id="IPR020549">
    <property type="entry name" value="YbeY_CS"/>
</dbReference>
<dbReference type="EC" id="3.1.-.-" evidence="7"/>
<organism evidence="8 9">
    <name type="scientific">Candidatus Kerfeldbacteria bacterium RIFCSPHIGHO2_12_FULL_48_17</name>
    <dbReference type="NCBI Taxonomy" id="1798542"/>
    <lineage>
        <taxon>Bacteria</taxon>
        <taxon>Candidatus Kerfeldiibacteriota</taxon>
    </lineage>
</organism>
<accession>A0A1G2B3B4</accession>
<dbReference type="GO" id="GO:0005737">
    <property type="term" value="C:cytoplasm"/>
    <property type="evidence" value="ECO:0007669"/>
    <property type="project" value="UniProtKB-SubCell"/>
</dbReference>
<dbReference type="EMBL" id="MHKD01000019">
    <property type="protein sequence ID" value="OGY83691.1"/>
    <property type="molecule type" value="Genomic_DNA"/>
</dbReference>
<dbReference type="STRING" id="1798542.A3F54_04885"/>
<evidence type="ECO:0000313" key="8">
    <source>
        <dbReference type="EMBL" id="OGY83691.1"/>
    </source>
</evidence>
<sequence>MQLELSGIDEYISAQALERLFTVAAAHVGMDTDFLLAVSLVDDAESRRLNKQYRGKDTPTDVLSFGYEDGKQRPQPGEKTRYLGDVVIAEGVARVQAREQEYPFADELYFLLVHGFLHLLGHDHERARDAQKMSALHERIIQTFYAKD</sequence>
<feature type="binding site" evidence="7">
    <location>
        <position position="118"/>
    </location>
    <ligand>
        <name>Zn(2+)</name>
        <dbReference type="ChEBI" id="CHEBI:29105"/>
        <note>catalytic</note>
    </ligand>
</feature>
<dbReference type="Pfam" id="PF02130">
    <property type="entry name" value="YbeY"/>
    <property type="match status" value="1"/>
</dbReference>
<dbReference type="PROSITE" id="PS01306">
    <property type="entry name" value="UPF0054"/>
    <property type="match status" value="1"/>
</dbReference>
<feature type="binding site" evidence="7">
    <location>
        <position position="114"/>
    </location>
    <ligand>
        <name>Zn(2+)</name>
        <dbReference type="ChEBI" id="CHEBI:29105"/>
        <note>catalytic</note>
    </ligand>
</feature>
<dbReference type="InterPro" id="IPR002036">
    <property type="entry name" value="YbeY"/>
</dbReference>
<evidence type="ECO:0000313" key="9">
    <source>
        <dbReference type="Proteomes" id="UP000176952"/>
    </source>
</evidence>
<keyword evidence="6 7" id="KW-0862">Zinc</keyword>
<protein>
    <recommendedName>
        <fullName evidence="7">Endoribonuclease YbeY</fullName>
        <ecNumber evidence="7">3.1.-.-</ecNumber>
    </recommendedName>
</protein>
<dbReference type="HAMAP" id="MF_00009">
    <property type="entry name" value="Endoribonucl_YbeY"/>
    <property type="match status" value="1"/>
</dbReference>
<dbReference type="PANTHER" id="PTHR46986:SF1">
    <property type="entry name" value="ENDORIBONUCLEASE YBEY, CHLOROPLASTIC"/>
    <property type="match status" value="1"/>
</dbReference>
<evidence type="ECO:0000256" key="7">
    <source>
        <dbReference type="HAMAP-Rule" id="MF_00009"/>
    </source>
</evidence>
<keyword evidence="7" id="KW-0690">Ribosome biogenesis</keyword>
<feature type="binding site" evidence="7">
    <location>
        <position position="124"/>
    </location>
    <ligand>
        <name>Zn(2+)</name>
        <dbReference type="ChEBI" id="CHEBI:29105"/>
        <note>catalytic</note>
    </ligand>
</feature>
<comment type="caution">
    <text evidence="8">The sequence shown here is derived from an EMBL/GenBank/DDBJ whole genome shotgun (WGS) entry which is preliminary data.</text>
</comment>
<keyword evidence="7" id="KW-0698">rRNA processing</keyword>
<evidence type="ECO:0000256" key="3">
    <source>
        <dbReference type="ARBA" id="ARBA00022723"/>
    </source>
</evidence>
<gene>
    <name evidence="7" type="primary">ybeY</name>
    <name evidence="8" type="ORF">A3F54_04885</name>
</gene>
<name>A0A1G2B3B4_9BACT</name>
<evidence type="ECO:0000256" key="6">
    <source>
        <dbReference type="ARBA" id="ARBA00022833"/>
    </source>
</evidence>
<evidence type="ECO:0000256" key="2">
    <source>
        <dbReference type="ARBA" id="ARBA00022722"/>
    </source>
</evidence>
<dbReference type="Proteomes" id="UP000176952">
    <property type="component" value="Unassembled WGS sequence"/>
</dbReference>
<keyword evidence="5 7" id="KW-0378">Hydrolase</keyword>
<dbReference type="GO" id="GO:0004521">
    <property type="term" value="F:RNA endonuclease activity"/>
    <property type="evidence" value="ECO:0007669"/>
    <property type="project" value="UniProtKB-UniRule"/>
</dbReference>
<comment type="similarity">
    <text evidence="1 7">Belongs to the endoribonuclease YbeY family.</text>
</comment>
<dbReference type="NCBIfam" id="TIGR00043">
    <property type="entry name" value="rRNA maturation RNase YbeY"/>
    <property type="match status" value="1"/>
</dbReference>
<dbReference type="SUPFAM" id="SSF55486">
    <property type="entry name" value="Metalloproteases ('zincins'), catalytic domain"/>
    <property type="match status" value="1"/>
</dbReference>
<comment type="function">
    <text evidence="7">Single strand-specific metallo-endoribonuclease involved in late-stage 70S ribosome quality control and in maturation of the 3' terminus of the 16S rRNA.</text>
</comment>
<proteinExistence type="inferred from homology"/>
<keyword evidence="2 7" id="KW-0540">Nuclease</keyword>
<dbReference type="GO" id="GO:0004222">
    <property type="term" value="F:metalloendopeptidase activity"/>
    <property type="evidence" value="ECO:0007669"/>
    <property type="project" value="InterPro"/>
</dbReference>
<reference evidence="8 9" key="1">
    <citation type="journal article" date="2016" name="Nat. Commun.">
        <title>Thousands of microbial genomes shed light on interconnected biogeochemical processes in an aquifer system.</title>
        <authorList>
            <person name="Anantharaman K."/>
            <person name="Brown C.T."/>
            <person name="Hug L.A."/>
            <person name="Sharon I."/>
            <person name="Castelle C.J."/>
            <person name="Probst A.J."/>
            <person name="Thomas B.C."/>
            <person name="Singh A."/>
            <person name="Wilkins M.J."/>
            <person name="Karaoz U."/>
            <person name="Brodie E.L."/>
            <person name="Williams K.H."/>
            <person name="Hubbard S.S."/>
            <person name="Banfield J.F."/>
        </authorList>
    </citation>
    <scope>NUCLEOTIDE SEQUENCE [LARGE SCALE GENOMIC DNA]</scope>
</reference>
<evidence type="ECO:0000256" key="4">
    <source>
        <dbReference type="ARBA" id="ARBA00022759"/>
    </source>
</evidence>